<dbReference type="RefSeq" id="WP_115991505.1">
    <property type="nucleotide sequence ID" value="NZ_QRDY01000002.1"/>
</dbReference>
<evidence type="ECO:0000256" key="1">
    <source>
        <dbReference type="ARBA" id="ARBA00004496"/>
    </source>
</evidence>
<dbReference type="AlphaFoldDB" id="A0A3D9IUE3"/>
<evidence type="ECO:0000313" key="4">
    <source>
        <dbReference type="EMBL" id="RED64736.1"/>
    </source>
</evidence>
<feature type="region of interest" description="Disordered" evidence="3">
    <location>
        <begin position="1"/>
        <end position="114"/>
    </location>
</feature>
<keyword evidence="2" id="KW-0963">Cytoplasm</keyword>
<feature type="compositionally biased region" description="Basic and acidic residues" evidence="3">
    <location>
        <begin position="395"/>
        <end position="405"/>
    </location>
</feature>
<feature type="compositionally biased region" description="Polar residues" evidence="3">
    <location>
        <begin position="173"/>
        <end position="186"/>
    </location>
</feature>
<dbReference type="PANTHER" id="PTHR31250">
    <property type="entry name" value="IQ DOMAIN-CONTAINING PROTEIN IQM3"/>
    <property type="match status" value="1"/>
</dbReference>
<dbReference type="OrthoDB" id="2677932at2"/>
<dbReference type="Proteomes" id="UP000256869">
    <property type="component" value="Unassembled WGS sequence"/>
</dbReference>
<evidence type="ECO:0000256" key="3">
    <source>
        <dbReference type="SAM" id="MobiDB-lite"/>
    </source>
</evidence>
<protein>
    <submittedName>
        <fullName evidence="4">Uncharacterized protein</fullName>
    </submittedName>
</protein>
<feature type="region of interest" description="Disordered" evidence="3">
    <location>
        <begin position="355"/>
        <end position="427"/>
    </location>
</feature>
<comment type="subcellular location">
    <subcellularLocation>
        <location evidence="1">Cytoplasm</location>
    </subcellularLocation>
</comment>
<reference evidence="4 5" key="1">
    <citation type="submission" date="2018-07" db="EMBL/GenBank/DDBJ databases">
        <title>Genomic Encyclopedia of Type Strains, Phase III (KMG-III): the genomes of soil and plant-associated and newly described type strains.</title>
        <authorList>
            <person name="Whitman W."/>
        </authorList>
    </citation>
    <scope>NUCLEOTIDE SEQUENCE [LARGE SCALE GENOMIC DNA]</scope>
    <source>
        <strain evidence="4 5">CECT 8236</strain>
    </source>
</reference>
<feature type="compositionally biased region" description="Polar residues" evidence="3">
    <location>
        <begin position="418"/>
        <end position="427"/>
    </location>
</feature>
<sequence>MRERSNANSHNRSPFIGAVRSATRTPTIGGHRQQHMLGAHRQQESEPELQQTVGNQATQQLLASSATDGNKTDPYTINPYERNPYERNPYERNPYESDGNYGRGNESVDDMESEEAEINGFSMKPMGDGMRRYDILPQKPYPHMAADMESTTFYADTDDKRTPYKREFDEQGRLTNKSDNSHTNSIGAERPGAEGAKADRHIFAMDWQGEFYSADAIKENKQRSQEAKDANRNQMQRFHHSSFLGGDDVAGAGEMQVRDGQVELVSDTSGHYRPGSKQMIQTVKQLEKNNVPMEKMGVEFVGKSGINNGYPMQASASELLAYSEHNPENAEKQMREEHRKKNETLRHLLKNGQVADMKPSDNKNNQEIRNKHNMSKQLQRFGNMKPSYLKGSNKHKTETHKDKMLSELLAATKRKPQETASPSEQKI</sequence>
<proteinExistence type="predicted"/>
<dbReference type="GO" id="GO:0005737">
    <property type="term" value="C:cytoplasm"/>
    <property type="evidence" value="ECO:0007669"/>
    <property type="project" value="UniProtKB-SubCell"/>
</dbReference>
<evidence type="ECO:0000313" key="5">
    <source>
        <dbReference type="Proteomes" id="UP000256869"/>
    </source>
</evidence>
<dbReference type="PANTHER" id="PTHR31250:SF27">
    <property type="entry name" value="IQ DOMAIN-CONTAINING PROTEIN IQM5"/>
    <property type="match status" value="1"/>
</dbReference>
<feature type="region of interest" description="Disordered" evidence="3">
    <location>
        <begin position="167"/>
        <end position="196"/>
    </location>
</feature>
<evidence type="ECO:0000256" key="2">
    <source>
        <dbReference type="ARBA" id="ARBA00022490"/>
    </source>
</evidence>
<gene>
    <name evidence="4" type="ORF">DFP95_102157</name>
</gene>
<comment type="caution">
    <text evidence="4">The sequence shown here is derived from an EMBL/GenBank/DDBJ whole genome shotgun (WGS) entry which is preliminary data.</text>
</comment>
<name>A0A3D9IUE3_9BACL</name>
<dbReference type="EMBL" id="QRDY01000002">
    <property type="protein sequence ID" value="RED64736.1"/>
    <property type="molecule type" value="Genomic_DNA"/>
</dbReference>
<accession>A0A3D9IUE3</accession>
<feature type="compositionally biased region" description="Polar residues" evidence="3">
    <location>
        <begin position="1"/>
        <end position="12"/>
    </location>
</feature>
<feature type="compositionally biased region" description="Basic and acidic residues" evidence="3">
    <location>
        <begin position="358"/>
        <end position="370"/>
    </location>
</feature>
<organism evidence="4 5">
    <name type="scientific">Cohnella lupini</name>
    <dbReference type="NCBI Taxonomy" id="1294267"/>
    <lineage>
        <taxon>Bacteria</taxon>
        <taxon>Bacillati</taxon>
        <taxon>Bacillota</taxon>
        <taxon>Bacilli</taxon>
        <taxon>Bacillales</taxon>
        <taxon>Paenibacillaceae</taxon>
        <taxon>Cohnella</taxon>
    </lineage>
</organism>
<feature type="compositionally biased region" description="Basic and acidic residues" evidence="3">
    <location>
        <begin position="83"/>
        <end position="95"/>
    </location>
</feature>
<keyword evidence="5" id="KW-1185">Reference proteome</keyword>
<dbReference type="InterPro" id="IPR044159">
    <property type="entry name" value="IQM"/>
</dbReference>
<feature type="compositionally biased region" description="Polar residues" evidence="3">
    <location>
        <begin position="48"/>
        <end position="75"/>
    </location>
</feature>